<keyword evidence="2" id="KW-1185">Reference proteome</keyword>
<dbReference type="EMBL" id="JAVHUY010000004">
    <property type="protein sequence ID" value="MDQ7903945.1"/>
    <property type="molecule type" value="Genomic_DNA"/>
</dbReference>
<dbReference type="RefSeq" id="WP_308711221.1">
    <property type="nucleotide sequence ID" value="NZ_JAVHUY010000004.1"/>
</dbReference>
<gene>
    <name evidence="1" type="ORF">RB614_05340</name>
</gene>
<evidence type="ECO:0008006" key="3">
    <source>
        <dbReference type="Google" id="ProtNLM"/>
    </source>
</evidence>
<protein>
    <recommendedName>
        <fullName evidence="3">DUF1579 domain-containing protein</fullName>
    </recommendedName>
</protein>
<name>A0ABU0ZA63_9ACTN</name>
<sequence length="153" mass="17277">MDDRHPALARLDALVGRWTVRPRVEGLGAGWSEFAWVEEGRFLRQVSDADPLPETAPAAWRENNPLPTTGMIGLDDATGGFTMLYADRRGVHRVYQMAFDGRVWTVWREAPGFGQRFTGTLSDDGRTIDGQWEISRDGETWDVDFAITYTREG</sequence>
<evidence type="ECO:0000313" key="2">
    <source>
        <dbReference type="Proteomes" id="UP001230908"/>
    </source>
</evidence>
<comment type="caution">
    <text evidence="1">The sequence shown here is derived from an EMBL/GenBank/DDBJ whole genome shotgun (WGS) entry which is preliminary data.</text>
</comment>
<evidence type="ECO:0000313" key="1">
    <source>
        <dbReference type="EMBL" id="MDQ7903945.1"/>
    </source>
</evidence>
<accession>A0ABU0ZA63</accession>
<dbReference type="Proteomes" id="UP001230908">
    <property type="component" value="Unassembled WGS sequence"/>
</dbReference>
<organism evidence="1 2">
    <name type="scientific">Phytohabitans maris</name>
    <dbReference type="NCBI Taxonomy" id="3071409"/>
    <lineage>
        <taxon>Bacteria</taxon>
        <taxon>Bacillati</taxon>
        <taxon>Actinomycetota</taxon>
        <taxon>Actinomycetes</taxon>
        <taxon>Micromonosporales</taxon>
        <taxon>Micromonosporaceae</taxon>
    </lineage>
</organism>
<proteinExistence type="predicted"/>
<reference evidence="1 2" key="1">
    <citation type="submission" date="2023-08" db="EMBL/GenBank/DDBJ databases">
        <title>Phytohabitans sansha sp. nov., isolated from marine sediment.</title>
        <authorList>
            <person name="Zhao Y."/>
            <person name="Yi K."/>
        </authorList>
    </citation>
    <scope>NUCLEOTIDE SEQUENCE [LARGE SCALE GENOMIC DNA]</scope>
    <source>
        <strain evidence="1 2">ZYX-F-186</strain>
    </source>
</reference>